<dbReference type="SUPFAM" id="SSF50331">
    <property type="entry name" value="MOP-like"/>
    <property type="match status" value="1"/>
</dbReference>
<dbReference type="KEGG" id="obj:EIO64_11345"/>
<dbReference type="GO" id="GO:0016887">
    <property type="term" value="F:ATP hydrolysis activity"/>
    <property type="evidence" value="ECO:0007669"/>
    <property type="project" value="InterPro"/>
</dbReference>
<dbReference type="InterPro" id="IPR008995">
    <property type="entry name" value="Mo/tungstate-bd_C_term_dom"/>
</dbReference>
<evidence type="ECO:0000256" key="1">
    <source>
        <dbReference type="ARBA" id="ARBA00022448"/>
    </source>
</evidence>
<dbReference type="FunFam" id="3.40.50.300:FF:000425">
    <property type="entry name" value="Probable ABC transporter, ATP-binding subunit"/>
    <property type="match status" value="1"/>
</dbReference>
<feature type="domain" description="ABC transporter" evidence="5">
    <location>
        <begin position="5"/>
        <end position="235"/>
    </location>
</feature>
<dbReference type="InterPro" id="IPR003593">
    <property type="entry name" value="AAA+_ATPase"/>
</dbReference>
<reference evidence="7" key="1">
    <citation type="submission" date="2018-12" db="EMBL/GenBank/DDBJ databases">
        <title>Dusodibacter welbiota gen. nov., sp. nov., isolated from human faeces and emended description of the Oscillibacter genus.</title>
        <authorList>
            <person name="Le Roy T."/>
            <person name="Van der Smissen P."/>
            <person name="Delzenne N."/>
            <person name="Muccioli G."/>
            <person name="Collet J.F."/>
            <person name="Cani P.D."/>
        </authorList>
    </citation>
    <scope>NUCLEOTIDE SEQUENCE [LARGE SCALE GENOMIC DNA]</scope>
    <source>
        <strain evidence="7">J115</strain>
    </source>
</reference>
<gene>
    <name evidence="6" type="ORF">EIO64_11345</name>
</gene>
<dbReference type="AlphaFoldDB" id="A0A4D7AKY3"/>
<proteinExistence type="predicted"/>
<dbReference type="PROSITE" id="PS50893">
    <property type="entry name" value="ABC_TRANSPORTER_2"/>
    <property type="match status" value="1"/>
</dbReference>
<dbReference type="Gene3D" id="2.40.50.100">
    <property type="match status" value="1"/>
</dbReference>
<dbReference type="InterPro" id="IPR013611">
    <property type="entry name" value="Transp-assoc_OB_typ2"/>
</dbReference>
<dbReference type="SMART" id="SM00382">
    <property type="entry name" value="AAA"/>
    <property type="match status" value="1"/>
</dbReference>
<dbReference type="InterPro" id="IPR003439">
    <property type="entry name" value="ABC_transporter-like_ATP-bd"/>
</dbReference>
<accession>A0A4D7AKY3</accession>
<dbReference type="Pfam" id="PF00005">
    <property type="entry name" value="ABC_tran"/>
    <property type="match status" value="1"/>
</dbReference>
<sequence length="363" mass="40624">MDAYIEFRNVVKKFDDFVALDHVSLQIPKGAFVTLLGPSGCGKTTLMRQLAGFSEPEEGDVLVDGKRMNGLPPFKRNTPLVFQEYALFPHMTVYENISYGLKLKKAPKEEKDRKVAEMLEMFNLQGLDGRFPKQLSGGQQQRVAFARALVMGQEILLLDEPLSNLDAKLRVEVRTELRQIQQKFGITTMYVTHDQDEALSMSDIIAVMRRGRIEQIGSPWEIYFRPATRFVADFVGTVNFLEGTAHREADGSLSVDHRGMRLRVDEDTDLQGGEPVTLVVRPEGISLMGLEETVPEGTALRGTIENYSFLGRMIRYWVRVGEEVFVIDDANVDLTGARTGDVQLRLDTRKLHVLKGGGADAAG</sequence>
<evidence type="ECO:0000313" key="6">
    <source>
        <dbReference type="EMBL" id="QCI59739.1"/>
    </source>
</evidence>
<dbReference type="PANTHER" id="PTHR42781">
    <property type="entry name" value="SPERMIDINE/PUTRESCINE IMPORT ATP-BINDING PROTEIN POTA"/>
    <property type="match status" value="1"/>
</dbReference>
<organism evidence="6 7">
    <name type="scientific">Dysosmobacter welbionis</name>
    <dbReference type="NCBI Taxonomy" id="2093857"/>
    <lineage>
        <taxon>Bacteria</taxon>
        <taxon>Bacillati</taxon>
        <taxon>Bacillota</taxon>
        <taxon>Clostridia</taxon>
        <taxon>Eubacteriales</taxon>
        <taxon>Oscillospiraceae</taxon>
        <taxon>Dysosmobacter</taxon>
    </lineage>
</organism>
<keyword evidence="2" id="KW-0547">Nucleotide-binding</keyword>
<dbReference type="PROSITE" id="PS00211">
    <property type="entry name" value="ABC_TRANSPORTER_1"/>
    <property type="match status" value="1"/>
</dbReference>
<evidence type="ECO:0000256" key="4">
    <source>
        <dbReference type="ARBA" id="ARBA00066388"/>
    </source>
</evidence>
<protein>
    <recommendedName>
        <fullName evidence="4">ABC-type quaternary amine transporter</fullName>
        <ecNumber evidence="4">7.6.2.9</ecNumber>
    </recommendedName>
</protein>
<keyword evidence="3 6" id="KW-0067">ATP-binding</keyword>
<dbReference type="InterPro" id="IPR050093">
    <property type="entry name" value="ABC_SmlMolc_Importer"/>
</dbReference>
<evidence type="ECO:0000313" key="7">
    <source>
        <dbReference type="Proteomes" id="UP000298642"/>
    </source>
</evidence>
<evidence type="ECO:0000256" key="3">
    <source>
        <dbReference type="ARBA" id="ARBA00022840"/>
    </source>
</evidence>
<dbReference type="RefSeq" id="WP_025544010.1">
    <property type="nucleotide sequence ID" value="NZ_CP034413.3"/>
</dbReference>
<dbReference type="GO" id="GO:0043190">
    <property type="term" value="C:ATP-binding cassette (ABC) transporter complex"/>
    <property type="evidence" value="ECO:0007669"/>
    <property type="project" value="InterPro"/>
</dbReference>
<dbReference type="GO" id="GO:0005524">
    <property type="term" value="F:ATP binding"/>
    <property type="evidence" value="ECO:0007669"/>
    <property type="project" value="UniProtKB-KW"/>
</dbReference>
<dbReference type="EMBL" id="CP034413">
    <property type="protein sequence ID" value="QCI59739.1"/>
    <property type="molecule type" value="Genomic_DNA"/>
</dbReference>
<dbReference type="Gene3D" id="3.40.50.300">
    <property type="entry name" value="P-loop containing nucleotide triphosphate hydrolases"/>
    <property type="match status" value="1"/>
</dbReference>
<dbReference type="Proteomes" id="UP000298642">
    <property type="component" value="Chromosome"/>
</dbReference>
<keyword evidence="1" id="KW-0813">Transport</keyword>
<name>A0A4D7AKY3_9FIRM</name>
<dbReference type="SUPFAM" id="SSF52540">
    <property type="entry name" value="P-loop containing nucleoside triphosphate hydrolases"/>
    <property type="match status" value="1"/>
</dbReference>
<dbReference type="Pfam" id="PF08402">
    <property type="entry name" value="TOBE_2"/>
    <property type="match status" value="1"/>
</dbReference>
<dbReference type="GeneID" id="89520396"/>
<dbReference type="InterPro" id="IPR027417">
    <property type="entry name" value="P-loop_NTPase"/>
</dbReference>
<dbReference type="InterPro" id="IPR017871">
    <property type="entry name" value="ABC_transporter-like_CS"/>
</dbReference>
<evidence type="ECO:0000259" key="5">
    <source>
        <dbReference type="PROSITE" id="PS50893"/>
    </source>
</evidence>
<dbReference type="EC" id="7.6.2.9" evidence="4"/>
<dbReference type="GO" id="GO:0015418">
    <property type="term" value="F:ABC-type quaternary ammonium compound transporting activity"/>
    <property type="evidence" value="ECO:0007669"/>
    <property type="project" value="UniProtKB-EC"/>
</dbReference>
<keyword evidence="7" id="KW-1185">Reference proteome</keyword>
<evidence type="ECO:0000256" key="2">
    <source>
        <dbReference type="ARBA" id="ARBA00022741"/>
    </source>
</evidence>
<dbReference type="PANTHER" id="PTHR42781:SF4">
    <property type="entry name" value="SPERMIDINE_PUTRESCINE IMPORT ATP-BINDING PROTEIN POTA"/>
    <property type="match status" value="1"/>
</dbReference>